<dbReference type="InterPro" id="IPR007497">
    <property type="entry name" value="SIMPL/DUF541"/>
</dbReference>
<accession>A0A432YS45</accession>
<organism evidence="2 3">
    <name type="scientific">Idiomarina piscisalsi</name>
    <dbReference type="NCBI Taxonomy" id="1096243"/>
    <lineage>
        <taxon>Bacteria</taxon>
        <taxon>Pseudomonadati</taxon>
        <taxon>Pseudomonadota</taxon>
        <taxon>Gammaproteobacteria</taxon>
        <taxon>Alteromonadales</taxon>
        <taxon>Idiomarinaceae</taxon>
        <taxon>Idiomarina</taxon>
    </lineage>
</organism>
<dbReference type="InterPro" id="IPR052022">
    <property type="entry name" value="26kDa_periplasmic_antigen"/>
</dbReference>
<dbReference type="InterPro" id="IPR016907">
    <property type="entry name" value="UCP029033"/>
</dbReference>
<dbReference type="PANTHER" id="PTHR34387:SF2">
    <property type="entry name" value="SLR1258 PROTEIN"/>
    <property type="match status" value="1"/>
</dbReference>
<dbReference type="Gene3D" id="3.30.110.170">
    <property type="entry name" value="Protein of unknown function (DUF541), domain 1"/>
    <property type="match status" value="1"/>
</dbReference>
<name>A0A432YS45_9GAMM</name>
<keyword evidence="1" id="KW-1133">Transmembrane helix</keyword>
<dbReference type="Gene3D" id="3.30.70.2970">
    <property type="entry name" value="Protein of unknown function (DUF541), domain 2"/>
    <property type="match status" value="1"/>
</dbReference>
<proteinExistence type="predicted"/>
<dbReference type="AlphaFoldDB" id="A0A432YS45"/>
<dbReference type="Pfam" id="PF04402">
    <property type="entry name" value="SIMPL"/>
    <property type="match status" value="1"/>
</dbReference>
<dbReference type="PANTHER" id="PTHR34387">
    <property type="entry name" value="SLR1258 PROTEIN"/>
    <property type="match status" value="1"/>
</dbReference>
<gene>
    <name evidence="2" type="ORF">CWI73_07085</name>
</gene>
<sequence length="237" mass="26505">MFKTSQSLIVAATVIISCVILGSFFVKGLTDFRAMERSVTVKGLSEREFVADTVIWPIQFVSASNSLEDIYQSIETGKQQVVDFLTTKGIQTHEISMGAPSITDKSAQRYGSAQAAEFRYTATQTITVYSSRVTEVRNMMSALSELGKQGIVLSSDDYQAQPQYLFTRLNDVKPEMIEEATKNAREVAEKFAQDSNSELGKIKFARQGLFSIQARDQHNPHLKKVRVVTTVEYYLSD</sequence>
<dbReference type="EMBL" id="PIQA01000004">
    <property type="protein sequence ID" value="RUO64450.1"/>
    <property type="molecule type" value="Genomic_DNA"/>
</dbReference>
<dbReference type="RefSeq" id="WP_126752136.1">
    <property type="nucleotide sequence ID" value="NZ_JBHUMT010000001.1"/>
</dbReference>
<keyword evidence="1" id="KW-0812">Transmembrane</keyword>
<evidence type="ECO:0000256" key="1">
    <source>
        <dbReference type="SAM" id="Phobius"/>
    </source>
</evidence>
<protein>
    <recommendedName>
        <fullName evidence="4">SIMPL domain-containing protein</fullName>
    </recommendedName>
</protein>
<dbReference type="Proteomes" id="UP000288361">
    <property type="component" value="Unassembled WGS sequence"/>
</dbReference>
<comment type="caution">
    <text evidence="2">The sequence shown here is derived from an EMBL/GenBank/DDBJ whole genome shotgun (WGS) entry which is preliminary data.</text>
</comment>
<dbReference type="PIRSF" id="PIRSF029033">
    <property type="entry name" value="UCP029033"/>
    <property type="match status" value="1"/>
</dbReference>
<feature type="transmembrane region" description="Helical" evidence="1">
    <location>
        <begin position="6"/>
        <end position="26"/>
    </location>
</feature>
<evidence type="ECO:0000313" key="3">
    <source>
        <dbReference type="Proteomes" id="UP000288361"/>
    </source>
</evidence>
<keyword evidence="1" id="KW-0472">Membrane</keyword>
<reference evidence="2 3" key="1">
    <citation type="journal article" date="2011" name="Front. Microbiol.">
        <title>Genomic signatures of strain selection and enhancement in Bacillus atrophaeus var. globigii, a historical biowarfare simulant.</title>
        <authorList>
            <person name="Gibbons H.S."/>
            <person name="Broomall S.M."/>
            <person name="McNew L.A."/>
            <person name="Daligault H."/>
            <person name="Chapman C."/>
            <person name="Bruce D."/>
            <person name="Karavis M."/>
            <person name="Krepps M."/>
            <person name="McGregor P.A."/>
            <person name="Hong C."/>
            <person name="Park K.H."/>
            <person name="Akmal A."/>
            <person name="Feldman A."/>
            <person name="Lin J.S."/>
            <person name="Chang W.E."/>
            <person name="Higgs B.W."/>
            <person name="Demirev P."/>
            <person name="Lindquist J."/>
            <person name="Liem A."/>
            <person name="Fochler E."/>
            <person name="Read T.D."/>
            <person name="Tapia R."/>
            <person name="Johnson S."/>
            <person name="Bishop-Lilly K.A."/>
            <person name="Detter C."/>
            <person name="Han C."/>
            <person name="Sozhamannan S."/>
            <person name="Rosenzweig C.N."/>
            <person name="Skowronski E.W."/>
        </authorList>
    </citation>
    <scope>NUCLEOTIDE SEQUENCE [LARGE SCALE GENOMIC DNA]</scope>
    <source>
        <strain evidence="2 3">TPS4-2</strain>
    </source>
</reference>
<dbReference type="GO" id="GO:0006974">
    <property type="term" value="P:DNA damage response"/>
    <property type="evidence" value="ECO:0007669"/>
    <property type="project" value="TreeGrafter"/>
</dbReference>
<evidence type="ECO:0000313" key="2">
    <source>
        <dbReference type="EMBL" id="RUO64450.1"/>
    </source>
</evidence>
<evidence type="ECO:0008006" key="4">
    <source>
        <dbReference type="Google" id="ProtNLM"/>
    </source>
</evidence>
<dbReference type="PROSITE" id="PS51257">
    <property type="entry name" value="PROKAR_LIPOPROTEIN"/>
    <property type="match status" value="1"/>
</dbReference>